<name>A0A2A7FNR0_BACCE</name>
<comment type="caution">
    <text evidence="1">The sequence shown here is derived from an EMBL/GenBank/DDBJ whole genome shotgun (WGS) entry which is preliminary data.</text>
</comment>
<dbReference type="Proteomes" id="UP000223777">
    <property type="component" value="Unassembled WGS sequence"/>
</dbReference>
<evidence type="ECO:0000313" key="2">
    <source>
        <dbReference type="Proteomes" id="UP000223777"/>
    </source>
</evidence>
<dbReference type="AlphaFoldDB" id="A0A2A7FNR0"/>
<dbReference type="SUPFAM" id="SSF54001">
    <property type="entry name" value="Cysteine proteinases"/>
    <property type="match status" value="1"/>
</dbReference>
<organism evidence="1 2">
    <name type="scientific">Bacillus cereus</name>
    <dbReference type="NCBI Taxonomy" id="1396"/>
    <lineage>
        <taxon>Bacteria</taxon>
        <taxon>Bacillati</taxon>
        <taxon>Bacillota</taxon>
        <taxon>Bacilli</taxon>
        <taxon>Bacillales</taxon>
        <taxon>Bacillaceae</taxon>
        <taxon>Bacillus</taxon>
        <taxon>Bacillus cereus group</taxon>
    </lineage>
</organism>
<accession>A0A2A7FNR0</accession>
<gene>
    <name evidence="1" type="ORF">CN984_12230</name>
</gene>
<evidence type="ECO:0000313" key="1">
    <source>
        <dbReference type="EMBL" id="PGO29286.1"/>
    </source>
</evidence>
<dbReference type="InterPro" id="IPR038765">
    <property type="entry name" value="Papain-like_cys_pep_sf"/>
</dbReference>
<proteinExistence type="predicted"/>
<protein>
    <submittedName>
        <fullName evidence="1">Uncharacterized protein</fullName>
    </submittedName>
</protein>
<dbReference type="Gene3D" id="3.90.1720.10">
    <property type="entry name" value="endopeptidase domain like (from Nostoc punctiforme)"/>
    <property type="match status" value="1"/>
</dbReference>
<dbReference type="EMBL" id="NUIL01000015">
    <property type="protein sequence ID" value="PGO29286.1"/>
    <property type="molecule type" value="Genomic_DNA"/>
</dbReference>
<reference evidence="1 2" key="1">
    <citation type="submission" date="2017-09" db="EMBL/GenBank/DDBJ databases">
        <title>Large-scale bioinformatics analysis of Bacillus genomes uncovers conserved roles of natural products in bacterial physiology.</title>
        <authorList>
            <consortium name="Agbiome Team Llc"/>
            <person name="Bleich R.M."/>
            <person name="Grubbs K.J."/>
            <person name="Santa Maria K.C."/>
            <person name="Allen S.E."/>
            <person name="Farag S."/>
            <person name="Shank E.A."/>
            <person name="Bowers A."/>
        </authorList>
    </citation>
    <scope>NUCLEOTIDE SEQUENCE [LARGE SCALE GENOMIC DNA]</scope>
    <source>
        <strain evidence="1 2">AFS050027</strain>
    </source>
</reference>
<sequence length="162" mass="18424">MKQGDIVFVQGNGLISKLVRLVDKGTFSHVAIAVSETHIIEATAGSKVDVIPFDKSEYNIIEVVDLGLTAHQRRMVYNCAVKYVGTRYDYLQLIWYVLKKMFHLTGENKLNNPHNMICSELVYVALNEARVLEELGIKDSFRNGKDLTPNELYDLVKYVSKK</sequence>